<evidence type="ECO:0000313" key="2">
    <source>
        <dbReference type="EMBL" id="KAK5084540.1"/>
    </source>
</evidence>
<name>A0AAN7YFN2_9EURO</name>
<sequence length="152" mass="16456">MSTSSAPADMAVKFVGADKAQQERTASIIDLQKFNSAAPTLNNTPDISRSPSPNPRRKLSRTPTPAPTQGHIEDMDIGLRSQGVSKYSNNELDISYMNSILIMCFFCSGLTDAVAFNSCLLLYLPFCHLLTIEQGIALLACKQAILSSVLSE</sequence>
<proteinExistence type="predicted"/>
<feature type="compositionally biased region" description="Polar residues" evidence="1">
    <location>
        <begin position="37"/>
        <end position="51"/>
    </location>
</feature>
<evidence type="ECO:0000313" key="3">
    <source>
        <dbReference type="Proteomes" id="UP001309876"/>
    </source>
</evidence>
<dbReference type="EMBL" id="JAVRRJ010000005">
    <property type="protein sequence ID" value="KAK5084540.1"/>
    <property type="molecule type" value="Genomic_DNA"/>
</dbReference>
<gene>
    <name evidence="2" type="ORF">LTR05_005618</name>
</gene>
<comment type="caution">
    <text evidence="2">The sequence shown here is derived from an EMBL/GenBank/DDBJ whole genome shotgun (WGS) entry which is preliminary data.</text>
</comment>
<accession>A0AAN7YFN2</accession>
<feature type="region of interest" description="Disordered" evidence="1">
    <location>
        <begin position="37"/>
        <end position="73"/>
    </location>
</feature>
<dbReference type="AlphaFoldDB" id="A0AAN7YFN2"/>
<evidence type="ECO:0000256" key="1">
    <source>
        <dbReference type="SAM" id="MobiDB-lite"/>
    </source>
</evidence>
<reference evidence="2 3" key="1">
    <citation type="submission" date="2023-08" db="EMBL/GenBank/DDBJ databases">
        <title>Black Yeasts Isolated from many extreme environments.</title>
        <authorList>
            <person name="Coleine C."/>
            <person name="Stajich J.E."/>
            <person name="Selbmann L."/>
        </authorList>
    </citation>
    <scope>NUCLEOTIDE SEQUENCE [LARGE SCALE GENOMIC DNA]</scope>
    <source>
        <strain evidence="2 3">CCFEE 5910</strain>
    </source>
</reference>
<protein>
    <submittedName>
        <fullName evidence="2">Uncharacterized protein</fullName>
    </submittedName>
</protein>
<dbReference type="Proteomes" id="UP001309876">
    <property type="component" value="Unassembled WGS sequence"/>
</dbReference>
<keyword evidence="3" id="KW-1185">Reference proteome</keyword>
<organism evidence="2 3">
    <name type="scientific">Lithohypha guttulata</name>
    <dbReference type="NCBI Taxonomy" id="1690604"/>
    <lineage>
        <taxon>Eukaryota</taxon>
        <taxon>Fungi</taxon>
        <taxon>Dikarya</taxon>
        <taxon>Ascomycota</taxon>
        <taxon>Pezizomycotina</taxon>
        <taxon>Eurotiomycetes</taxon>
        <taxon>Chaetothyriomycetidae</taxon>
        <taxon>Chaetothyriales</taxon>
        <taxon>Trichomeriaceae</taxon>
        <taxon>Lithohypha</taxon>
    </lineage>
</organism>